<evidence type="ECO:0000256" key="1">
    <source>
        <dbReference type="ARBA" id="ARBA00022801"/>
    </source>
</evidence>
<keyword evidence="2" id="KW-0175">Coiled coil</keyword>
<sequence>MQSALRQYIDQLQAATAAKERLESELRIARDIQMSILPRPLPLEAQRTFALCATLVPAREVSGDFYDFFMLAADRLYLVIADVSGKGVPSALFAVATKSLIKAKAHDRFDPAAILTEVNAELAADNPSNMFITVFCGVLDTRSGELIYTNAGHNPPILLGTDGRARWVKSQPQVLLGVMDGVCYRSDRANLLPGERLVLYTDGLTEAKNGQDELFREARLLAALESSPRQELGGLLAGVLGQVVTFVGAAPQADDMTLLAIEYRGYMAPVRTEIGPSDASSAH</sequence>
<feature type="domain" description="PPM-type phosphatase" evidence="3">
    <location>
        <begin position="46"/>
        <end position="263"/>
    </location>
</feature>
<dbReference type="Pfam" id="PF07228">
    <property type="entry name" value="SpoIIE"/>
    <property type="match status" value="1"/>
</dbReference>
<dbReference type="Proteomes" id="UP000502699">
    <property type="component" value="Chromosome"/>
</dbReference>
<keyword evidence="5" id="KW-1185">Reference proteome</keyword>
<dbReference type="SMART" id="SM00331">
    <property type="entry name" value="PP2C_SIG"/>
    <property type="match status" value="1"/>
</dbReference>
<protein>
    <submittedName>
        <fullName evidence="4">PP2C family protein-serine/threonine phosphatase</fullName>
    </submittedName>
</protein>
<dbReference type="InterPro" id="IPR052016">
    <property type="entry name" value="Bact_Sigma-Reg"/>
</dbReference>
<accession>A0A6G7VGS1</accession>
<evidence type="ECO:0000259" key="3">
    <source>
        <dbReference type="SMART" id="SM00331"/>
    </source>
</evidence>
<dbReference type="PANTHER" id="PTHR43156">
    <property type="entry name" value="STAGE II SPORULATION PROTEIN E-RELATED"/>
    <property type="match status" value="1"/>
</dbReference>
<dbReference type="KEGG" id="cjap:GWK36_06955"/>
<dbReference type="AlphaFoldDB" id="A0A6G7VGS1"/>
<dbReference type="PANTHER" id="PTHR43156:SF2">
    <property type="entry name" value="STAGE II SPORULATION PROTEIN E"/>
    <property type="match status" value="1"/>
</dbReference>
<evidence type="ECO:0000313" key="4">
    <source>
        <dbReference type="EMBL" id="QIK39142.1"/>
    </source>
</evidence>
<dbReference type="InterPro" id="IPR036457">
    <property type="entry name" value="PPM-type-like_dom_sf"/>
</dbReference>
<keyword evidence="1" id="KW-0378">Hydrolase</keyword>
<evidence type="ECO:0000256" key="2">
    <source>
        <dbReference type="SAM" id="Coils"/>
    </source>
</evidence>
<reference evidence="5" key="1">
    <citation type="submission" date="2020-01" db="EMBL/GenBank/DDBJ databases">
        <title>Caldichromatium gen. nov., sp. nov., a thermophilic purple sulfur bacterium member of the family Chromatiaceae isolated from Nakabusa hot spring, Japan.</title>
        <authorList>
            <person name="Saini M.K."/>
            <person name="Hanada S."/>
            <person name="Tank M."/>
        </authorList>
    </citation>
    <scope>NUCLEOTIDE SEQUENCE [LARGE SCALE GENOMIC DNA]</scope>
    <source>
        <strain evidence="5">No.7</strain>
    </source>
</reference>
<dbReference type="Gene3D" id="3.60.40.10">
    <property type="entry name" value="PPM-type phosphatase domain"/>
    <property type="match status" value="1"/>
</dbReference>
<proteinExistence type="predicted"/>
<dbReference type="GO" id="GO:0016791">
    <property type="term" value="F:phosphatase activity"/>
    <property type="evidence" value="ECO:0007669"/>
    <property type="project" value="TreeGrafter"/>
</dbReference>
<gene>
    <name evidence="4" type="ORF">GWK36_06955</name>
</gene>
<feature type="coiled-coil region" evidence="2">
    <location>
        <begin position="5"/>
        <end position="32"/>
    </location>
</feature>
<dbReference type="EMBL" id="CP048029">
    <property type="protein sequence ID" value="QIK39142.1"/>
    <property type="molecule type" value="Genomic_DNA"/>
</dbReference>
<name>A0A6G7VGS1_9GAMM</name>
<dbReference type="SUPFAM" id="SSF81606">
    <property type="entry name" value="PP2C-like"/>
    <property type="match status" value="1"/>
</dbReference>
<organism evidence="4 5">
    <name type="scientific">Caldichromatium japonicum</name>
    <dbReference type="NCBI Taxonomy" id="2699430"/>
    <lineage>
        <taxon>Bacteria</taxon>
        <taxon>Pseudomonadati</taxon>
        <taxon>Pseudomonadota</taxon>
        <taxon>Gammaproteobacteria</taxon>
        <taxon>Chromatiales</taxon>
        <taxon>Chromatiaceae</taxon>
        <taxon>Caldichromatium</taxon>
    </lineage>
</organism>
<evidence type="ECO:0000313" key="5">
    <source>
        <dbReference type="Proteomes" id="UP000502699"/>
    </source>
</evidence>
<dbReference type="InterPro" id="IPR001932">
    <property type="entry name" value="PPM-type_phosphatase-like_dom"/>
</dbReference>